<accession>A0A0B6Z0N7</accession>
<organism evidence="1">
    <name type="scientific">Arion vulgaris</name>
    <dbReference type="NCBI Taxonomy" id="1028688"/>
    <lineage>
        <taxon>Eukaryota</taxon>
        <taxon>Metazoa</taxon>
        <taxon>Spiralia</taxon>
        <taxon>Lophotrochozoa</taxon>
        <taxon>Mollusca</taxon>
        <taxon>Gastropoda</taxon>
        <taxon>Heterobranchia</taxon>
        <taxon>Euthyneura</taxon>
        <taxon>Panpulmonata</taxon>
        <taxon>Eupulmonata</taxon>
        <taxon>Stylommatophora</taxon>
        <taxon>Helicina</taxon>
        <taxon>Arionoidea</taxon>
        <taxon>Arionidae</taxon>
        <taxon>Arion</taxon>
    </lineage>
</organism>
<gene>
    <name evidence="1" type="primary">ORF42355</name>
</gene>
<proteinExistence type="predicted"/>
<dbReference type="EMBL" id="HACG01014606">
    <property type="protein sequence ID" value="CEK61471.1"/>
    <property type="molecule type" value="Transcribed_RNA"/>
</dbReference>
<evidence type="ECO:0000313" key="1">
    <source>
        <dbReference type="EMBL" id="CEK61471.1"/>
    </source>
</evidence>
<feature type="non-terminal residue" evidence="1">
    <location>
        <position position="1"/>
    </location>
</feature>
<protein>
    <submittedName>
        <fullName evidence="1">Uncharacterized protein</fullName>
    </submittedName>
</protein>
<dbReference type="AlphaFoldDB" id="A0A0B6Z0N7"/>
<reference evidence="1" key="1">
    <citation type="submission" date="2014-12" db="EMBL/GenBank/DDBJ databases">
        <title>Insight into the proteome of Arion vulgaris.</title>
        <authorList>
            <person name="Aradska J."/>
            <person name="Bulat T."/>
            <person name="Smidak R."/>
            <person name="Sarate P."/>
            <person name="Gangsoo J."/>
            <person name="Sialana F."/>
            <person name="Bilban M."/>
            <person name="Lubec G."/>
        </authorList>
    </citation>
    <scope>NUCLEOTIDE SEQUENCE</scope>
    <source>
        <tissue evidence="1">Skin</tissue>
    </source>
</reference>
<sequence>GNPLHKITKCSAATTQEVEFAELRFVILLKCRENELCGKYRTFNAHPWSCVPRLRWIVFHDWTRHSPPHTPGRNNNTHLKLL</sequence>
<name>A0A0B6Z0N7_9EUPU</name>